<name>A0A914PHC5_9BILA</name>
<dbReference type="GO" id="GO:0005524">
    <property type="term" value="F:ATP binding"/>
    <property type="evidence" value="ECO:0007669"/>
    <property type="project" value="UniProtKB-KW"/>
</dbReference>
<organism evidence="4 5">
    <name type="scientific">Panagrolaimus davidi</name>
    <dbReference type="NCBI Taxonomy" id="227884"/>
    <lineage>
        <taxon>Eukaryota</taxon>
        <taxon>Metazoa</taxon>
        <taxon>Ecdysozoa</taxon>
        <taxon>Nematoda</taxon>
        <taxon>Chromadorea</taxon>
        <taxon>Rhabditida</taxon>
        <taxon>Tylenchina</taxon>
        <taxon>Panagrolaimomorpha</taxon>
        <taxon>Panagrolaimoidea</taxon>
        <taxon>Panagrolaimidae</taxon>
        <taxon>Panagrolaimus</taxon>
    </lineage>
</organism>
<keyword evidence="3" id="KW-0067">ATP-binding</keyword>
<sequence>MPSKTVGYYQSSNAVGIDFGTTECCVAVIRNAGPDCVTLDLVTNQRTMPSYVAYDEKEPKCGQIAVDRIRYFGKCTVYDTKRMLGKTFDEIAIDSSWPFTVTEFNETSCQIMLEKEERIIMLSPEEISSSLLKHIKQKVDEYQNKDLKEAVIAIPSEFTEKQKTALLTAAMLAGYPDGK</sequence>
<dbReference type="SUPFAM" id="SSF53067">
    <property type="entry name" value="Actin-like ATPase domain"/>
    <property type="match status" value="1"/>
</dbReference>
<dbReference type="Pfam" id="PF00012">
    <property type="entry name" value="HSP70"/>
    <property type="match status" value="1"/>
</dbReference>
<evidence type="ECO:0000256" key="3">
    <source>
        <dbReference type="ARBA" id="ARBA00022840"/>
    </source>
</evidence>
<comment type="similarity">
    <text evidence="1">Belongs to the heat shock protein 70 family.</text>
</comment>
<dbReference type="Proteomes" id="UP000887578">
    <property type="component" value="Unplaced"/>
</dbReference>
<evidence type="ECO:0000256" key="2">
    <source>
        <dbReference type="ARBA" id="ARBA00022741"/>
    </source>
</evidence>
<dbReference type="WBParaSite" id="PDA_v2.g15032.t1">
    <property type="protein sequence ID" value="PDA_v2.g15032.t1"/>
    <property type="gene ID" value="PDA_v2.g15032"/>
</dbReference>
<keyword evidence="2" id="KW-0547">Nucleotide-binding</keyword>
<evidence type="ECO:0000256" key="1">
    <source>
        <dbReference type="ARBA" id="ARBA00007381"/>
    </source>
</evidence>
<dbReference type="GO" id="GO:0034663">
    <property type="term" value="C:endoplasmic reticulum chaperone complex"/>
    <property type="evidence" value="ECO:0007669"/>
    <property type="project" value="TreeGrafter"/>
</dbReference>
<proteinExistence type="inferred from homology"/>
<keyword evidence="4" id="KW-1185">Reference proteome</keyword>
<evidence type="ECO:0000313" key="4">
    <source>
        <dbReference type="Proteomes" id="UP000887578"/>
    </source>
</evidence>
<dbReference type="GO" id="GO:0030968">
    <property type="term" value="P:endoplasmic reticulum unfolded protein response"/>
    <property type="evidence" value="ECO:0007669"/>
    <property type="project" value="TreeGrafter"/>
</dbReference>
<dbReference type="AlphaFoldDB" id="A0A914PHC5"/>
<dbReference type="GO" id="GO:0140662">
    <property type="term" value="F:ATP-dependent protein folding chaperone"/>
    <property type="evidence" value="ECO:0007669"/>
    <property type="project" value="InterPro"/>
</dbReference>
<protein>
    <submittedName>
        <fullName evidence="5">Heat shock protein 70</fullName>
    </submittedName>
</protein>
<dbReference type="InterPro" id="IPR013126">
    <property type="entry name" value="Hsp_70_fam"/>
</dbReference>
<reference evidence="5" key="1">
    <citation type="submission" date="2022-11" db="UniProtKB">
        <authorList>
            <consortium name="WormBaseParasite"/>
        </authorList>
    </citation>
    <scope>IDENTIFICATION</scope>
</reference>
<dbReference type="Gene3D" id="3.30.420.40">
    <property type="match status" value="1"/>
</dbReference>
<dbReference type="PANTHER" id="PTHR45639">
    <property type="entry name" value="HSC70CB, ISOFORM G-RELATED"/>
    <property type="match status" value="1"/>
</dbReference>
<evidence type="ECO:0000313" key="5">
    <source>
        <dbReference type="WBParaSite" id="PDA_v2.g15032.t1"/>
    </source>
</evidence>
<dbReference type="PRINTS" id="PR00301">
    <property type="entry name" value="HEATSHOCK70"/>
</dbReference>
<dbReference type="InterPro" id="IPR043129">
    <property type="entry name" value="ATPase_NBD"/>
</dbReference>
<accession>A0A914PHC5</accession>
<dbReference type="PANTHER" id="PTHR45639:SF34">
    <property type="entry name" value="CHAPERONE PROTEIN DNAK"/>
    <property type="match status" value="1"/>
</dbReference>